<dbReference type="InterPro" id="IPR047048">
    <property type="entry name" value="TlyA"/>
</dbReference>
<dbReference type="PANTHER" id="PTHR32319:SF0">
    <property type="entry name" value="BACTERIAL HEMOLYSIN-LIKE PROTEIN"/>
    <property type="match status" value="1"/>
</dbReference>
<reference evidence="2 3" key="1">
    <citation type="journal article" date="2021" name="bioRxiv">
        <title>Chromosome-scale and haplotype-resolved genome assembly of a tetraploid potato cultivar.</title>
        <authorList>
            <person name="Sun H."/>
            <person name="Jiao W.-B."/>
            <person name="Krause K."/>
            <person name="Campoy J.A."/>
            <person name="Goel M."/>
            <person name="Folz-Donahue K."/>
            <person name="Kukat C."/>
            <person name="Huettel B."/>
            <person name="Schneeberger K."/>
        </authorList>
    </citation>
    <scope>NUCLEOTIDE SEQUENCE [LARGE SCALE GENOMIC DNA]</scope>
    <source>
        <strain evidence="2">SolTubOtavaFocal</strain>
        <tissue evidence="2">Leaves</tissue>
    </source>
</reference>
<evidence type="ECO:0000313" key="2">
    <source>
        <dbReference type="EMBL" id="KAH0738050.1"/>
    </source>
</evidence>
<dbReference type="EMBL" id="JAIVGD010000028">
    <property type="protein sequence ID" value="KAH0738050.1"/>
    <property type="molecule type" value="Genomic_DNA"/>
</dbReference>
<evidence type="ECO:0000256" key="1">
    <source>
        <dbReference type="ARBA" id="ARBA00022884"/>
    </source>
</evidence>
<gene>
    <name evidence="2" type="ORF">KY290_036755</name>
</gene>
<dbReference type="PANTHER" id="PTHR32319">
    <property type="entry name" value="BACTERIAL HEMOLYSIN-LIKE PROTEIN"/>
    <property type="match status" value="1"/>
</dbReference>
<organism evidence="2 3">
    <name type="scientific">Solanum tuberosum</name>
    <name type="common">Potato</name>
    <dbReference type="NCBI Taxonomy" id="4113"/>
    <lineage>
        <taxon>Eukaryota</taxon>
        <taxon>Viridiplantae</taxon>
        <taxon>Streptophyta</taxon>
        <taxon>Embryophyta</taxon>
        <taxon>Tracheophyta</taxon>
        <taxon>Spermatophyta</taxon>
        <taxon>Magnoliopsida</taxon>
        <taxon>eudicotyledons</taxon>
        <taxon>Gunneridae</taxon>
        <taxon>Pentapetalae</taxon>
        <taxon>asterids</taxon>
        <taxon>lamiids</taxon>
        <taxon>Solanales</taxon>
        <taxon>Solanaceae</taxon>
        <taxon>Solanoideae</taxon>
        <taxon>Solaneae</taxon>
        <taxon>Solanum</taxon>
    </lineage>
</organism>
<sequence>MLTITAVQVIERIINGVQNHGFQCKGWIESPLKGAEGNKEFLACFNRTVISEGVEKQQV</sequence>
<comment type="caution">
    <text evidence="2">The sequence shown here is derived from an EMBL/GenBank/DDBJ whole genome shotgun (WGS) entry which is preliminary data.</text>
</comment>
<name>A0ABQ7TXE8_SOLTU</name>
<proteinExistence type="predicted"/>
<keyword evidence="3" id="KW-1185">Reference proteome</keyword>
<evidence type="ECO:0000313" key="3">
    <source>
        <dbReference type="Proteomes" id="UP000826656"/>
    </source>
</evidence>
<dbReference type="Proteomes" id="UP000826656">
    <property type="component" value="Unassembled WGS sequence"/>
</dbReference>
<dbReference type="Gene3D" id="3.40.50.150">
    <property type="entry name" value="Vaccinia Virus protein VP39"/>
    <property type="match status" value="1"/>
</dbReference>
<dbReference type="InterPro" id="IPR029063">
    <property type="entry name" value="SAM-dependent_MTases_sf"/>
</dbReference>
<keyword evidence="1" id="KW-0694">RNA-binding</keyword>
<accession>A0ABQ7TXE8</accession>
<protein>
    <submittedName>
        <fullName evidence="2">Uncharacterized protein</fullName>
    </submittedName>
</protein>